<keyword evidence="3" id="KW-1185">Reference proteome</keyword>
<organism evidence="2 3">
    <name type="scientific">Lophiotrema nucula</name>
    <dbReference type="NCBI Taxonomy" id="690887"/>
    <lineage>
        <taxon>Eukaryota</taxon>
        <taxon>Fungi</taxon>
        <taxon>Dikarya</taxon>
        <taxon>Ascomycota</taxon>
        <taxon>Pezizomycotina</taxon>
        <taxon>Dothideomycetes</taxon>
        <taxon>Pleosporomycetidae</taxon>
        <taxon>Pleosporales</taxon>
        <taxon>Lophiotremataceae</taxon>
        <taxon>Lophiotrema</taxon>
    </lineage>
</organism>
<sequence>MRYAYNFLQLLVLFVCWQHASLAVPASGYSTDLHIDLNPVNDPTSDKQNMIVYTSVVDYDFQTSEFTDNQIAGIAEQAWLEMKQAHEAWGRACGRGRNFINQNQPFMMSAIAVGTQIYFSSSMKKNSPNALLTYKRSDGTVTDQDTVITRALAQCRVDQFDAAGDIPSEDLHKNKGNCGEIVASALHYARNKAFPWEAPNANVRVVAFGGKNGEVTDPCQWDDPKQGPNYKKRIACRNWVDWKKMKALTTAGGVVPERVSRAPKDHFQPNLNEVFLLRTPQQLDA</sequence>
<evidence type="ECO:0000256" key="1">
    <source>
        <dbReference type="SAM" id="SignalP"/>
    </source>
</evidence>
<dbReference type="Proteomes" id="UP000799770">
    <property type="component" value="Unassembled WGS sequence"/>
</dbReference>
<evidence type="ECO:0000313" key="3">
    <source>
        <dbReference type="Proteomes" id="UP000799770"/>
    </source>
</evidence>
<name>A0A6A5ZBP7_9PLEO</name>
<protein>
    <submittedName>
        <fullName evidence="2">Uncharacterized protein</fullName>
    </submittedName>
</protein>
<proteinExistence type="predicted"/>
<feature type="signal peptide" evidence="1">
    <location>
        <begin position="1"/>
        <end position="22"/>
    </location>
</feature>
<dbReference type="OrthoDB" id="3800432at2759"/>
<accession>A0A6A5ZBP7</accession>
<dbReference type="EMBL" id="ML977320">
    <property type="protein sequence ID" value="KAF2116939.1"/>
    <property type="molecule type" value="Genomic_DNA"/>
</dbReference>
<feature type="chain" id="PRO_5025402980" evidence="1">
    <location>
        <begin position="23"/>
        <end position="285"/>
    </location>
</feature>
<keyword evidence="1" id="KW-0732">Signal</keyword>
<reference evidence="2" key="1">
    <citation type="journal article" date="2020" name="Stud. Mycol.">
        <title>101 Dothideomycetes genomes: a test case for predicting lifestyles and emergence of pathogens.</title>
        <authorList>
            <person name="Haridas S."/>
            <person name="Albert R."/>
            <person name="Binder M."/>
            <person name="Bloem J."/>
            <person name="Labutti K."/>
            <person name="Salamov A."/>
            <person name="Andreopoulos B."/>
            <person name="Baker S."/>
            <person name="Barry K."/>
            <person name="Bills G."/>
            <person name="Bluhm B."/>
            <person name="Cannon C."/>
            <person name="Castanera R."/>
            <person name="Culley D."/>
            <person name="Daum C."/>
            <person name="Ezra D."/>
            <person name="Gonzalez J."/>
            <person name="Henrissat B."/>
            <person name="Kuo A."/>
            <person name="Liang C."/>
            <person name="Lipzen A."/>
            <person name="Lutzoni F."/>
            <person name="Magnuson J."/>
            <person name="Mondo S."/>
            <person name="Nolan M."/>
            <person name="Ohm R."/>
            <person name="Pangilinan J."/>
            <person name="Park H.-J."/>
            <person name="Ramirez L."/>
            <person name="Alfaro M."/>
            <person name="Sun H."/>
            <person name="Tritt A."/>
            <person name="Yoshinaga Y."/>
            <person name="Zwiers L.-H."/>
            <person name="Turgeon B."/>
            <person name="Goodwin S."/>
            <person name="Spatafora J."/>
            <person name="Crous P."/>
            <person name="Grigoriev I."/>
        </authorList>
    </citation>
    <scope>NUCLEOTIDE SEQUENCE</scope>
    <source>
        <strain evidence="2">CBS 627.86</strain>
    </source>
</reference>
<dbReference type="AlphaFoldDB" id="A0A6A5ZBP7"/>
<gene>
    <name evidence="2" type="ORF">BDV96DRAFT_645338</name>
</gene>
<evidence type="ECO:0000313" key="2">
    <source>
        <dbReference type="EMBL" id="KAF2116939.1"/>
    </source>
</evidence>